<comment type="caution">
    <text evidence="1">The sequence shown here is derived from an EMBL/GenBank/DDBJ whole genome shotgun (WGS) entry which is preliminary data.</text>
</comment>
<keyword evidence="2" id="KW-1185">Reference proteome</keyword>
<reference evidence="1" key="1">
    <citation type="submission" date="2023-06" db="EMBL/GenBank/DDBJ databases">
        <title>Uncultivated large filamentous bacteria from sulfidic sediments reveal new species and different genomic features in energy metabolism and defense.</title>
        <authorList>
            <person name="Fonseca A."/>
        </authorList>
    </citation>
    <scope>NUCLEOTIDE SEQUENCE</scope>
    <source>
        <strain evidence="1">HSG4</strain>
    </source>
</reference>
<evidence type="ECO:0000313" key="1">
    <source>
        <dbReference type="EMBL" id="MDM8561756.1"/>
    </source>
</evidence>
<dbReference type="Proteomes" id="UP001171945">
    <property type="component" value="Unassembled WGS sequence"/>
</dbReference>
<protein>
    <recommendedName>
        <fullName evidence="3">ATPase AAA-type core domain-containing protein</fullName>
    </recommendedName>
</protein>
<dbReference type="EMBL" id="JAUCGM010000002">
    <property type="protein sequence ID" value="MDM8561756.1"/>
    <property type="molecule type" value="Genomic_DNA"/>
</dbReference>
<sequence>MNEAGNYYALYCSLETAQSISSAEKGIPAIVDQLELDVELHEQLSSYSFAGQADYSKFTTILIKTLSQFCRQLDKPLVILFDEVDCLTNGIL</sequence>
<proteinExistence type="predicted"/>
<evidence type="ECO:0000313" key="2">
    <source>
        <dbReference type="Proteomes" id="UP001171945"/>
    </source>
</evidence>
<evidence type="ECO:0008006" key="3">
    <source>
        <dbReference type="Google" id="ProtNLM"/>
    </source>
</evidence>
<name>A0ABT7VQ14_9GAMM</name>
<gene>
    <name evidence="1" type="ORF">QUF54_00200</name>
</gene>
<accession>A0ABT7VQ14</accession>
<organism evidence="1 2">
    <name type="scientific">Candidatus Marithioploca araucensis</name>
    <dbReference type="NCBI Taxonomy" id="70273"/>
    <lineage>
        <taxon>Bacteria</taxon>
        <taxon>Pseudomonadati</taxon>
        <taxon>Pseudomonadota</taxon>
        <taxon>Gammaproteobacteria</taxon>
        <taxon>Thiotrichales</taxon>
        <taxon>Thiotrichaceae</taxon>
        <taxon>Candidatus Marithioploca</taxon>
    </lineage>
</organism>